<feature type="coiled-coil region" evidence="1">
    <location>
        <begin position="120"/>
        <end position="147"/>
    </location>
</feature>
<accession>A0ABQ1YXX2</accession>
<evidence type="ECO:0000256" key="1">
    <source>
        <dbReference type="SAM" id="Coils"/>
    </source>
</evidence>
<dbReference type="RefSeq" id="WP_188935383.1">
    <property type="nucleotide sequence ID" value="NZ_BMIA01000003.1"/>
</dbReference>
<dbReference type="Proteomes" id="UP000600214">
    <property type="component" value="Unassembled WGS sequence"/>
</dbReference>
<organism evidence="3 4">
    <name type="scientific">Dyadobacter endophyticus</name>
    <dbReference type="NCBI Taxonomy" id="1749036"/>
    <lineage>
        <taxon>Bacteria</taxon>
        <taxon>Pseudomonadati</taxon>
        <taxon>Bacteroidota</taxon>
        <taxon>Cytophagia</taxon>
        <taxon>Cytophagales</taxon>
        <taxon>Spirosomataceae</taxon>
        <taxon>Dyadobacter</taxon>
    </lineage>
</organism>
<feature type="compositionally biased region" description="Basic and acidic residues" evidence="2">
    <location>
        <begin position="250"/>
        <end position="274"/>
    </location>
</feature>
<dbReference type="EMBL" id="BMIA01000003">
    <property type="protein sequence ID" value="GGH42857.1"/>
    <property type="molecule type" value="Genomic_DNA"/>
</dbReference>
<feature type="region of interest" description="Disordered" evidence="2">
    <location>
        <begin position="234"/>
        <end position="274"/>
    </location>
</feature>
<gene>
    <name evidence="3" type="ORF">GCM10007423_39810</name>
</gene>
<keyword evidence="4" id="KW-1185">Reference proteome</keyword>
<proteinExistence type="predicted"/>
<evidence type="ECO:0000256" key="2">
    <source>
        <dbReference type="SAM" id="MobiDB-lite"/>
    </source>
</evidence>
<keyword evidence="1" id="KW-0175">Coiled coil</keyword>
<name>A0ABQ1YXX2_9BACT</name>
<evidence type="ECO:0000313" key="4">
    <source>
        <dbReference type="Proteomes" id="UP000600214"/>
    </source>
</evidence>
<reference evidence="4" key="1">
    <citation type="journal article" date="2019" name="Int. J. Syst. Evol. Microbiol.">
        <title>The Global Catalogue of Microorganisms (GCM) 10K type strain sequencing project: providing services to taxonomists for standard genome sequencing and annotation.</title>
        <authorList>
            <consortium name="The Broad Institute Genomics Platform"/>
            <consortium name="The Broad Institute Genome Sequencing Center for Infectious Disease"/>
            <person name="Wu L."/>
            <person name="Ma J."/>
        </authorList>
    </citation>
    <scope>NUCLEOTIDE SEQUENCE [LARGE SCALE GENOMIC DNA]</scope>
    <source>
        <strain evidence="4">CGMCC 1.15288</strain>
    </source>
</reference>
<comment type="caution">
    <text evidence="3">The sequence shown here is derived from an EMBL/GenBank/DDBJ whole genome shotgun (WGS) entry which is preliminary data.</text>
</comment>
<evidence type="ECO:0000313" key="3">
    <source>
        <dbReference type="EMBL" id="GGH42857.1"/>
    </source>
</evidence>
<sequence length="274" mass="29985">MAKLADNITKILAAAGVKLTDEQTAVLAELPQDEVSATIQTLFDTAANQATSELAKIAAKASNLDKFDDGLADWADLLGDDVKTIAKEKGTQKLQKIKAQIAAKIEEAKTAAADGKNPDLEKLKAEIVTLQQKAQTLEADKTAAVEQVKSEYEGKLFDFNVLAKLQGRKDILEPYSNEDALKMLVLPKIKQYIDSKGLKINPDKLDVVTKEHGTPYIKGAKVVTLDEMFEEALSENKFRQNAGPTPPKSQFEREGNDPPKVTKADMLRPVPREV</sequence>
<protein>
    <recommendedName>
        <fullName evidence="5">Phage minor structural protein GP20</fullName>
    </recommendedName>
</protein>
<evidence type="ECO:0008006" key="5">
    <source>
        <dbReference type="Google" id="ProtNLM"/>
    </source>
</evidence>